<sequence length="718" mass="72588">GTAINLVAGTTLKLPAVSNEQNSSQTFTPYNPLQRIGRTTPALAYLPPPPSQHCNALTELIVAAITVVATVYTAGVAADALGAGGVAGSTATGVGALGAAATTGGTLTAGVGETMALGSLGTDLVAAGVGGFAGSVAGQLAGQALGDGAGFSLEQALAGGLTGMASAGLGDLAGSNNLYQSIAKGDIGNAVLQGGATDLAGIAANRIVGLPSAFSWASVAAASLAAGLSADLAPKVLGDLSLTPNTVSGDIAQGLTSGVIGRNVDLAFGQAASGYGAIAADAFGNAIGNDLSGVDAYRQGQVQYQQQQQQEAIAALSPTQRDNYTLLLQRGLAPAQALALAAQLAAAPMMMQSAAQQQSVYANEKATGSTLSGNATAAFWSALDQGIAAGGTPLDAATGAWQIAGLVPIKDRVDQLSGTLAAMSPLDTRYYALQSDITALTTALISQDVYFNQSIPQILPNGIARLSSEGLAQSKLGSVLTASMLSDPTSGFFSAVYADKGPLSPLDQNFIIADRGTQGGLLGPDWINNYEQLVGLNSQQYDEAAKVAEALQPVQDVKIVFTGHSLGGGLATLQSAITGLPAYTFNAAAVNDATFARADAQYVQQLPQLVSAYYVNHELLSTLQDGSSVLIPLIDVGLAMGAHIPPLPALSIPSAEGTRIELTPVSFNSQTPNSEAPIPWYDDYNPSEMYALHSIVEVTHALNYQLTQLMGPSGGTNP</sequence>
<dbReference type="SUPFAM" id="SSF53474">
    <property type="entry name" value="alpha/beta-Hydrolases"/>
    <property type="match status" value="1"/>
</dbReference>
<proteinExistence type="predicted"/>
<feature type="non-terminal residue" evidence="1">
    <location>
        <position position="1"/>
    </location>
</feature>
<reference evidence="1" key="2">
    <citation type="journal article" date="2014" name="ISME J.">
        <title>Microbial stratification in low pH oxic and suboxic macroscopic growths along an acid mine drainage.</title>
        <authorList>
            <person name="Mendez-Garcia C."/>
            <person name="Mesa V."/>
            <person name="Sprenger R.R."/>
            <person name="Richter M."/>
            <person name="Diez M.S."/>
            <person name="Solano J."/>
            <person name="Bargiela R."/>
            <person name="Golyshina O.V."/>
            <person name="Manteca A."/>
            <person name="Ramos J.L."/>
            <person name="Gallego J.R."/>
            <person name="Llorente I."/>
            <person name="Martins Dos Santos V.A."/>
            <person name="Jensen O.N."/>
            <person name="Pelaez A.I."/>
            <person name="Sanchez J."/>
            <person name="Ferrer M."/>
        </authorList>
    </citation>
    <scope>NUCLEOTIDE SEQUENCE</scope>
</reference>
<dbReference type="InterPro" id="IPR029058">
    <property type="entry name" value="AB_hydrolase_fold"/>
</dbReference>
<gene>
    <name evidence="1" type="ORF">B2A_04875</name>
</gene>
<reference evidence="1" key="1">
    <citation type="submission" date="2013-08" db="EMBL/GenBank/DDBJ databases">
        <authorList>
            <person name="Mendez C."/>
            <person name="Richter M."/>
            <person name="Ferrer M."/>
            <person name="Sanchez J."/>
        </authorList>
    </citation>
    <scope>NUCLEOTIDE SEQUENCE</scope>
</reference>
<dbReference type="Pfam" id="PF26363">
    <property type="entry name" value="Phospholipase-like"/>
    <property type="match status" value="1"/>
</dbReference>
<comment type="caution">
    <text evidence="1">The sequence shown here is derived from an EMBL/GenBank/DDBJ whole genome shotgun (WGS) entry which is preliminary data.</text>
</comment>
<protein>
    <submittedName>
        <fullName evidence="1">Phospholipase A1</fullName>
    </submittedName>
</protein>
<evidence type="ECO:0000313" key="1">
    <source>
        <dbReference type="EMBL" id="EQD57282.1"/>
    </source>
</evidence>
<organism evidence="1">
    <name type="scientific">mine drainage metagenome</name>
    <dbReference type="NCBI Taxonomy" id="410659"/>
    <lineage>
        <taxon>unclassified sequences</taxon>
        <taxon>metagenomes</taxon>
        <taxon>ecological metagenomes</taxon>
    </lineage>
</organism>
<dbReference type="EMBL" id="AUZZ01003321">
    <property type="protein sequence ID" value="EQD57282.1"/>
    <property type="molecule type" value="Genomic_DNA"/>
</dbReference>
<accession>T1AJ30</accession>
<dbReference type="Gene3D" id="3.40.50.1820">
    <property type="entry name" value="alpha/beta hydrolase"/>
    <property type="match status" value="1"/>
</dbReference>
<dbReference type="AlphaFoldDB" id="T1AJ30"/>
<name>T1AJ30_9ZZZZ</name>
<dbReference type="GO" id="GO:0006629">
    <property type="term" value="P:lipid metabolic process"/>
    <property type="evidence" value="ECO:0007669"/>
    <property type="project" value="InterPro"/>
</dbReference>